<dbReference type="AlphaFoldDB" id="A0A4R4WE75"/>
<proteinExistence type="predicted"/>
<reference evidence="2 3" key="1">
    <citation type="submission" date="2019-03" db="EMBL/GenBank/DDBJ databases">
        <title>Draft genome sequences of novel Actinobacteria.</title>
        <authorList>
            <person name="Sahin N."/>
            <person name="Ay H."/>
            <person name="Saygin H."/>
        </authorList>
    </citation>
    <scope>NUCLEOTIDE SEQUENCE [LARGE SCALE GENOMIC DNA]</scope>
    <source>
        <strain evidence="2 3">KC712</strain>
    </source>
</reference>
<sequence length="145" mass="16266">MLHALDVRGDGTPWTYTWSSVTEIRHPAGWVRHRLSARIGPDGRVLPLPSRCRAEADARRRAEQEARRREWEAMARAAGRVSSPRPAMEDTAAGAGLETVVSPPAAPAEPSDEYRAVRAEMERRRREKEVVEMAMLAAWQARRSA</sequence>
<keyword evidence="3" id="KW-1185">Reference proteome</keyword>
<gene>
    <name evidence="2" type="ORF">E1294_28380</name>
</gene>
<dbReference type="Proteomes" id="UP000294543">
    <property type="component" value="Unassembled WGS sequence"/>
</dbReference>
<accession>A0A4R4WE75</accession>
<feature type="region of interest" description="Disordered" evidence="1">
    <location>
        <begin position="96"/>
        <end position="115"/>
    </location>
</feature>
<dbReference type="OrthoDB" id="3260166at2"/>
<name>A0A4R4WE75_9ACTN</name>
<protein>
    <submittedName>
        <fullName evidence="2">Uncharacterized protein</fullName>
    </submittedName>
</protein>
<dbReference type="EMBL" id="SMKP01000090">
    <property type="protein sequence ID" value="TDD17239.1"/>
    <property type="molecule type" value="Genomic_DNA"/>
</dbReference>
<feature type="region of interest" description="Disordered" evidence="1">
    <location>
        <begin position="53"/>
        <end position="90"/>
    </location>
</feature>
<evidence type="ECO:0000256" key="1">
    <source>
        <dbReference type="SAM" id="MobiDB-lite"/>
    </source>
</evidence>
<evidence type="ECO:0000313" key="2">
    <source>
        <dbReference type="EMBL" id="TDD17239.1"/>
    </source>
</evidence>
<feature type="compositionally biased region" description="Basic and acidic residues" evidence="1">
    <location>
        <begin position="53"/>
        <end position="73"/>
    </location>
</feature>
<dbReference type="RefSeq" id="WP_132513337.1">
    <property type="nucleotide sequence ID" value="NZ_SMKP01000090.1"/>
</dbReference>
<comment type="caution">
    <text evidence="2">The sequence shown here is derived from an EMBL/GenBank/DDBJ whole genome shotgun (WGS) entry which is preliminary data.</text>
</comment>
<organism evidence="2 3">
    <name type="scientific">Nonomuraea diastatica</name>
    <dbReference type="NCBI Taxonomy" id="1848329"/>
    <lineage>
        <taxon>Bacteria</taxon>
        <taxon>Bacillati</taxon>
        <taxon>Actinomycetota</taxon>
        <taxon>Actinomycetes</taxon>
        <taxon>Streptosporangiales</taxon>
        <taxon>Streptosporangiaceae</taxon>
        <taxon>Nonomuraea</taxon>
    </lineage>
</organism>
<evidence type="ECO:0000313" key="3">
    <source>
        <dbReference type="Proteomes" id="UP000294543"/>
    </source>
</evidence>